<organism evidence="4 5">
    <name type="scientific">Aeromicrobium halocynthiae</name>
    <dbReference type="NCBI Taxonomy" id="560557"/>
    <lineage>
        <taxon>Bacteria</taxon>
        <taxon>Bacillati</taxon>
        <taxon>Actinomycetota</taxon>
        <taxon>Actinomycetes</taxon>
        <taxon>Propionibacteriales</taxon>
        <taxon>Nocardioidaceae</taxon>
        <taxon>Aeromicrobium</taxon>
    </lineage>
</organism>
<protein>
    <recommendedName>
        <fullName evidence="3">Glycosyltransferase subfamily 4-like N-terminal domain-containing protein</fullName>
    </recommendedName>
</protein>
<dbReference type="PANTHER" id="PTHR45947">
    <property type="entry name" value="SULFOQUINOVOSYL TRANSFERASE SQD2"/>
    <property type="match status" value="1"/>
</dbReference>
<dbReference type="CDD" id="cd03801">
    <property type="entry name" value="GT4_PimA-like"/>
    <property type="match status" value="1"/>
</dbReference>
<dbReference type="InterPro" id="IPR050194">
    <property type="entry name" value="Glycosyltransferase_grp1"/>
</dbReference>
<dbReference type="Proteomes" id="UP001501480">
    <property type="component" value="Unassembled WGS sequence"/>
</dbReference>
<keyword evidence="2" id="KW-0808">Transferase</keyword>
<dbReference type="EMBL" id="BAAAPY010000012">
    <property type="protein sequence ID" value="GAA2084328.1"/>
    <property type="molecule type" value="Genomic_DNA"/>
</dbReference>
<dbReference type="Pfam" id="PF13579">
    <property type="entry name" value="Glyco_trans_4_4"/>
    <property type="match status" value="1"/>
</dbReference>
<sequence>MSEDACSRKKDVRALVIYSTIPHYRRGVFQALEGLPFFQFTFAASPENFGNIESASFDQFEQTIEIRNTWAGPLLWQRRVVSLILSRRYDVVIFSGDAHYMSTWAALIVARLTRTPTALWTIGWHRRPKGARDVLRRWFYRRADHLLLYGEHAKQIAKSEGFQESQLSVIRNSIENSSVRHSDDFQDLRIPHQYCIGAVIRLSENKGLDKLISTAASLRSEGLDVAVLLVGRGPMESSLRALAERFSVPLYIPGAAYSRERLADVYRHLDVTVVPRNVGLTAIQSLQHGTPVVSHNDPEDQMPEWESIRQGVTGSTVSPSSEGLVSAVRFWLLRDLSQRERDQQNCLDEVAAHWNPEVQARLIHQALETVLQRHSANDE</sequence>
<proteinExistence type="predicted"/>
<accession>A0ABN2W7U9</accession>
<name>A0ABN2W7U9_9ACTN</name>
<keyword evidence="5" id="KW-1185">Reference proteome</keyword>
<dbReference type="Pfam" id="PF13692">
    <property type="entry name" value="Glyco_trans_1_4"/>
    <property type="match status" value="1"/>
</dbReference>
<dbReference type="SUPFAM" id="SSF53756">
    <property type="entry name" value="UDP-Glycosyltransferase/glycogen phosphorylase"/>
    <property type="match status" value="1"/>
</dbReference>
<feature type="domain" description="Glycosyltransferase subfamily 4-like N-terminal" evidence="3">
    <location>
        <begin position="73"/>
        <end position="172"/>
    </location>
</feature>
<dbReference type="Gene3D" id="3.40.50.2000">
    <property type="entry name" value="Glycogen Phosphorylase B"/>
    <property type="match status" value="2"/>
</dbReference>
<comment type="caution">
    <text evidence="4">The sequence shown here is derived from an EMBL/GenBank/DDBJ whole genome shotgun (WGS) entry which is preliminary data.</text>
</comment>
<gene>
    <name evidence="4" type="ORF">GCM10009821_27120</name>
</gene>
<dbReference type="InterPro" id="IPR028098">
    <property type="entry name" value="Glyco_trans_4-like_N"/>
</dbReference>
<reference evidence="4 5" key="1">
    <citation type="journal article" date="2019" name="Int. J. Syst. Evol. Microbiol.">
        <title>The Global Catalogue of Microorganisms (GCM) 10K type strain sequencing project: providing services to taxonomists for standard genome sequencing and annotation.</title>
        <authorList>
            <consortium name="The Broad Institute Genomics Platform"/>
            <consortium name="The Broad Institute Genome Sequencing Center for Infectious Disease"/>
            <person name="Wu L."/>
            <person name="Ma J."/>
        </authorList>
    </citation>
    <scope>NUCLEOTIDE SEQUENCE [LARGE SCALE GENOMIC DNA]</scope>
    <source>
        <strain evidence="4 5">JCM 15749</strain>
    </source>
</reference>
<evidence type="ECO:0000256" key="1">
    <source>
        <dbReference type="ARBA" id="ARBA00022676"/>
    </source>
</evidence>
<evidence type="ECO:0000256" key="2">
    <source>
        <dbReference type="ARBA" id="ARBA00022679"/>
    </source>
</evidence>
<dbReference type="RefSeq" id="WP_344329736.1">
    <property type="nucleotide sequence ID" value="NZ_BAAAPY010000012.1"/>
</dbReference>
<evidence type="ECO:0000313" key="4">
    <source>
        <dbReference type="EMBL" id="GAA2084328.1"/>
    </source>
</evidence>
<keyword evidence="1" id="KW-0328">Glycosyltransferase</keyword>
<evidence type="ECO:0000259" key="3">
    <source>
        <dbReference type="Pfam" id="PF13579"/>
    </source>
</evidence>
<dbReference type="PANTHER" id="PTHR45947:SF3">
    <property type="entry name" value="SULFOQUINOVOSYL TRANSFERASE SQD2"/>
    <property type="match status" value="1"/>
</dbReference>
<evidence type="ECO:0000313" key="5">
    <source>
        <dbReference type="Proteomes" id="UP001501480"/>
    </source>
</evidence>